<feature type="compositionally biased region" description="Basic residues" evidence="6">
    <location>
        <begin position="12"/>
        <end position="21"/>
    </location>
</feature>
<evidence type="ECO:0000313" key="8">
    <source>
        <dbReference type="RefSeq" id="XP_030643808.1"/>
    </source>
</evidence>
<dbReference type="SUPFAM" id="SSF57501">
    <property type="entry name" value="Cystine-knot cytokines"/>
    <property type="match status" value="1"/>
</dbReference>
<evidence type="ECO:0000256" key="3">
    <source>
        <dbReference type="ARBA" id="ARBA00022514"/>
    </source>
</evidence>
<dbReference type="InterPro" id="IPR010345">
    <property type="entry name" value="IL-17_fam"/>
</dbReference>
<dbReference type="Gene3D" id="2.10.90.10">
    <property type="entry name" value="Cystine-knot cytokines"/>
    <property type="match status" value="1"/>
</dbReference>
<evidence type="ECO:0000313" key="7">
    <source>
        <dbReference type="Proteomes" id="UP000504632"/>
    </source>
</evidence>
<evidence type="ECO:0000256" key="6">
    <source>
        <dbReference type="SAM" id="MobiDB-lite"/>
    </source>
</evidence>
<keyword evidence="3" id="KW-0202">Cytokine</keyword>
<evidence type="ECO:0000256" key="2">
    <source>
        <dbReference type="ARBA" id="ARBA00007236"/>
    </source>
</evidence>
<accession>A0A6J2WHK8</accession>
<dbReference type="CTD" id="553959"/>
<comment type="similarity">
    <text evidence="2">Belongs to the IL-17 family.</text>
</comment>
<dbReference type="OrthoDB" id="6093351at2759"/>
<keyword evidence="7" id="KW-1185">Reference proteome</keyword>
<feature type="compositionally biased region" description="Pro residues" evidence="6">
    <location>
        <begin position="1"/>
        <end position="10"/>
    </location>
</feature>
<comment type="subcellular location">
    <subcellularLocation>
        <location evidence="1">Secreted</location>
    </subcellularLocation>
</comment>
<dbReference type="GeneID" id="115823905"/>
<dbReference type="GO" id="GO:0006954">
    <property type="term" value="P:inflammatory response"/>
    <property type="evidence" value="ECO:0007669"/>
    <property type="project" value="InterPro"/>
</dbReference>
<keyword evidence="5" id="KW-0732">Signal</keyword>
<dbReference type="AlphaFoldDB" id="A0A6J2WHK8"/>
<evidence type="ECO:0000256" key="1">
    <source>
        <dbReference type="ARBA" id="ARBA00004613"/>
    </source>
</evidence>
<dbReference type="InterPro" id="IPR020440">
    <property type="entry name" value="IL-17_chr"/>
</dbReference>
<sequence length="138" mass="15662">MAVEGAPPPKAAGKHPHKHPSEHKQPEAQSFRLILDQKFIAPSRVRRPINNDSISPWTYTFTHDEDMYPTDIAEAKCSLTGCLNNDGEEVLDFESKPIYTQVLVLKRVKGEGKDYHFRLESKTISVGCTCVRPHIEYQ</sequence>
<protein>
    <submittedName>
        <fullName evidence="8">Interleukin 17a/f1</fullName>
    </submittedName>
</protein>
<dbReference type="RefSeq" id="XP_030643808.1">
    <property type="nucleotide sequence ID" value="XM_030787948.1"/>
</dbReference>
<proteinExistence type="inferred from homology"/>
<evidence type="ECO:0000256" key="4">
    <source>
        <dbReference type="ARBA" id="ARBA00022525"/>
    </source>
</evidence>
<dbReference type="Proteomes" id="UP000504632">
    <property type="component" value="Chromosome 1"/>
</dbReference>
<reference evidence="8" key="1">
    <citation type="submission" date="2025-08" db="UniProtKB">
        <authorList>
            <consortium name="RefSeq"/>
        </authorList>
    </citation>
    <scope>IDENTIFICATION</scope>
</reference>
<name>A0A6J2WHK8_CHACN</name>
<dbReference type="InParanoid" id="A0A6J2WHK8"/>
<dbReference type="GO" id="GO:0005615">
    <property type="term" value="C:extracellular space"/>
    <property type="evidence" value="ECO:0007669"/>
    <property type="project" value="UniProtKB-KW"/>
</dbReference>
<dbReference type="Pfam" id="PF06083">
    <property type="entry name" value="IL17"/>
    <property type="match status" value="1"/>
</dbReference>
<gene>
    <name evidence="8" type="primary">il17a/f1</name>
</gene>
<evidence type="ECO:0000256" key="5">
    <source>
        <dbReference type="ARBA" id="ARBA00022729"/>
    </source>
</evidence>
<organism evidence="7 8">
    <name type="scientific">Chanos chanos</name>
    <name type="common">Milkfish</name>
    <name type="synonym">Mugil chanos</name>
    <dbReference type="NCBI Taxonomy" id="29144"/>
    <lineage>
        <taxon>Eukaryota</taxon>
        <taxon>Metazoa</taxon>
        <taxon>Chordata</taxon>
        <taxon>Craniata</taxon>
        <taxon>Vertebrata</taxon>
        <taxon>Euteleostomi</taxon>
        <taxon>Actinopterygii</taxon>
        <taxon>Neopterygii</taxon>
        <taxon>Teleostei</taxon>
        <taxon>Ostariophysi</taxon>
        <taxon>Gonorynchiformes</taxon>
        <taxon>Chanidae</taxon>
        <taxon>Chanos</taxon>
    </lineage>
</organism>
<dbReference type="PRINTS" id="PR01932">
    <property type="entry name" value="INTRLEUKIN17"/>
</dbReference>
<feature type="region of interest" description="Disordered" evidence="6">
    <location>
        <begin position="1"/>
        <end position="26"/>
    </location>
</feature>
<keyword evidence="4" id="KW-0964">Secreted</keyword>
<dbReference type="GO" id="GO:0005125">
    <property type="term" value="F:cytokine activity"/>
    <property type="evidence" value="ECO:0007669"/>
    <property type="project" value="UniProtKB-KW"/>
</dbReference>
<dbReference type="InterPro" id="IPR029034">
    <property type="entry name" value="Cystine-knot_cytokine"/>
</dbReference>